<dbReference type="RefSeq" id="WP_177115944.1">
    <property type="nucleotide sequence ID" value="NZ_JACARF010000055.1"/>
</dbReference>
<accession>A0A7Y8FI49</accession>
<evidence type="ECO:0000313" key="2">
    <source>
        <dbReference type="EMBL" id="NWE79488.1"/>
    </source>
</evidence>
<dbReference type="Proteomes" id="UP000537188">
    <property type="component" value="Unassembled WGS sequence"/>
</dbReference>
<dbReference type="Pfam" id="PF11725">
    <property type="entry name" value="AvrE_T3Es"/>
    <property type="match status" value="1"/>
</dbReference>
<feature type="region of interest" description="Disordered" evidence="1">
    <location>
        <begin position="131"/>
        <end position="151"/>
    </location>
</feature>
<evidence type="ECO:0000256" key="1">
    <source>
        <dbReference type="SAM" id="MobiDB-lite"/>
    </source>
</evidence>
<dbReference type="EMBL" id="JACARF010000055">
    <property type="protein sequence ID" value="NWE79488.1"/>
    <property type="molecule type" value="Genomic_DNA"/>
</dbReference>
<sequence length="1456" mass="156335">MNSVPEGLAGSYRQGVESPITSVTEGASQETPVKQPHKGLSGWFSKAPSPEQLSRYQSLQPTSMLFTPTLKEGKVQADGTREGQEIARHLNQANKQYVAEDHGGAGKHALGFKDERHYRFQIQSTPAAAAVFKSSRPEDRASTPAGNNPGRALMGIISQVHTTVDDQQYRLEGGRLYRFDPAITTWLPDPDTRALSRISLTREGQLLKVPLGMADSSVEGKTTVSLSDAPGGSILHAAGTRLRALDEAGNPLQLTRIGLSGNTLHATNAHGELLQADLQQAQGGVLTMTVQPVESLERALKGAVNVEGFFHDDAGQLNTLVRDSRQQLHSAPLAGKDSLSPQWNLSDVLVKGIEKGLPQPSLQALAGAVDLGQRGKVALDEGNLLVWDRATQRWERDPQVGLQGLERGLDGRGYVLQDGQLKAVATQQAREPIHEGASHDLSALPKPRTQVTLDEVLAGNNQQKVTAFAVADARTYVTANQDHQLQVNLGGVARQLTLTPPIAVQVLALDQDANLYARSKDGELFTLKREDWQERPEAALSWSKVELPRGQQLDSLRMGADKHLVGEWDKRFFRLETSAEGTMTWGPVPSASSAPGQSLTETLAGAQMRAQFPGGALSATSNVLGQTTEGVPLKRGFFAGVNAHFHPLDSLKEMGKGIQHHFTGRQGLESVYTENKHLHEQLKALSQARPVPGDIQSRLETLSQSGPREALAKAISEALAKVEKDSKSAAQRLGDAHGITFDPKPGLSRANIQSESTLHQLYEAFKRLSPSTQKETAALLANFEGQALSLAAWDPGRKRDLSHPSAMIEGDLIHQASTLKQLTDLTVELERASGMSSSALERIKQSLESVMKDYEQSLVHKLSGQNIASYDQAETLYKNFKLLAKDLGTPGSALHWHLSRLLGLPADGSLKEAMTQEIQQMGSGQTLSPSRTKGKNLGAMVTGIKPVAPLEFFVGVSKSHSNGVSISRTDKGAKLEISMDDTRRLAASVASGLTLGKGPEVVGHGLRVAAEMTAALANTKGSSIGFDVKEADFPKMMSILMGEQGNVFDLLQLGEAHAVGESSKTNVDLSLDALAQLRLLYHPQEDVPEVASVLRAGVGLVGNLNLAHFDQSQSTSRSAAGTSQGGATNAQLLRQGGVGVNLGPLNAVGLGMPGGPGHGAAVFALPEVSVMVKFDRGQSRGFSFSFKRPEPVAQSAIDSLVSDLSRYAPGFKGDLGALKLEGKPVAEQLATLQRFLETHPATATKLEAYHTLNDSLDKLVHQQNLVEKGLRQLVSVTASATYVGLRDDGQHAWLNDVAPANKADIVQWLKDDPQFAQVLDQLQNGEGTSVGIGLELKPDVVRAVERKILDGESPESLIKEALGKRENLRIKTMSLSYTASQSHAMSIPSMTNIGFSSNAALSHTHKRVNAELEYGANADKPLRMKLNDTLSSPPPAELTLDLADQRVRTPRAPKVA</sequence>
<feature type="compositionally biased region" description="Polar residues" evidence="1">
    <location>
        <begin position="19"/>
        <end position="32"/>
    </location>
</feature>
<evidence type="ECO:0000313" key="3">
    <source>
        <dbReference type="Proteomes" id="UP000537188"/>
    </source>
</evidence>
<protein>
    <submittedName>
        <fullName evidence="2">AvrE-family type 3 secretion system effector</fullName>
    </submittedName>
</protein>
<gene>
    <name evidence="2" type="ORF">HX828_28395</name>
</gene>
<reference evidence="2 3" key="1">
    <citation type="submission" date="2020-04" db="EMBL/GenBank/DDBJ databases">
        <title>Molecular characterization of pseudomonads from Agaricus bisporus reveal novel blotch 2 pathogens in Western Europe.</title>
        <authorList>
            <person name="Taparia T."/>
            <person name="Krijger M."/>
            <person name="Haynes E."/>
            <person name="Elpinstone J.G."/>
            <person name="Noble R."/>
            <person name="Van Der Wolf J."/>
        </authorList>
    </citation>
    <scope>NUCLEOTIDE SEQUENCE [LARGE SCALE GENOMIC DNA]</scope>
    <source>
        <strain evidence="2 3">IPO3781</strain>
    </source>
</reference>
<proteinExistence type="predicted"/>
<dbReference type="InterPro" id="IPR021085">
    <property type="entry name" value="AvrE_T3Es"/>
</dbReference>
<comment type="caution">
    <text evidence="2">The sequence shown here is derived from an EMBL/GenBank/DDBJ whole genome shotgun (WGS) entry which is preliminary data.</text>
</comment>
<organism evidence="2 3">
    <name type="scientific">Pseudomonas yamanorum</name>
    <dbReference type="NCBI Taxonomy" id="515393"/>
    <lineage>
        <taxon>Bacteria</taxon>
        <taxon>Pseudomonadati</taxon>
        <taxon>Pseudomonadota</taxon>
        <taxon>Gammaproteobacteria</taxon>
        <taxon>Pseudomonadales</taxon>
        <taxon>Pseudomonadaceae</taxon>
        <taxon>Pseudomonas</taxon>
    </lineage>
</organism>
<feature type="region of interest" description="Disordered" evidence="1">
    <location>
        <begin position="1"/>
        <end position="39"/>
    </location>
</feature>
<name>A0A7Y8FI49_9PSED</name>